<comment type="caution">
    <text evidence="4">The sequence shown here is derived from an EMBL/GenBank/DDBJ whole genome shotgun (WGS) entry which is preliminary data.</text>
</comment>
<evidence type="ECO:0000256" key="2">
    <source>
        <dbReference type="ARBA" id="ARBA00022679"/>
    </source>
</evidence>
<protein>
    <submittedName>
        <fullName evidence="4">Glycerate kinase</fullName>
        <ecNumber evidence="4">2.7.1.31</ecNumber>
    </submittedName>
</protein>
<name>A0ABT7VB99_9ACTN</name>
<dbReference type="PANTHER" id="PTHR21599">
    <property type="entry name" value="GLYCERATE KINASE"/>
    <property type="match status" value="1"/>
</dbReference>
<keyword evidence="3 4" id="KW-0418">Kinase</keyword>
<dbReference type="GO" id="GO:0008887">
    <property type="term" value="F:glycerate kinase activity"/>
    <property type="evidence" value="ECO:0007669"/>
    <property type="project" value="UniProtKB-EC"/>
</dbReference>
<organism evidence="4 5">
    <name type="scientific">Enorma phocaeensis</name>
    <dbReference type="NCBI Taxonomy" id="1871019"/>
    <lineage>
        <taxon>Bacteria</taxon>
        <taxon>Bacillati</taxon>
        <taxon>Actinomycetota</taxon>
        <taxon>Coriobacteriia</taxon>
        <taxon>Coriobacteriales</taxon>
        <taxon>Coriobacteriaceae</taxon>
        <taxon>Enorma</taxon>
    </lineage>
</organism>
<dbReference type="Gene3D" id="3.90.1510.10">
    <property type="entry name" value="Glycerate kinase, domain 2"/>
    <property type="match status" value="1"/>
</dbReference>
<comment type="similarity">
    <text evidence="1">Belongs to the glycerate kinase type-1 family.</text>
</comment>
<dbReference type="SUPFAM" id="SSF110738">
    <property type="entry name" value="Glycerate kinase I"/>
    <property type="match status" value="1"/>
</dbReference>
<feature type="non-terminal residue" evidence="4">
    <location>
        <position position="1"/>
    </location>
</feature>
<dbReference type="PANTHER" id="PTHR21599:SF0">
    <property type="entry name" value="GLYCERATE KINASE"/>
    <property type="match status" value="1"/>
</dbReference>
<dbReference type="InterPro" id="IPR018193">
    <property type="entry name" value="Glyc_kinase_flavodox-like_fold"/>
</dbReference>
<dbReference type="NCBIfam" id="TIGR00045">
    <property type="entry name" value="glycerate kinase"/>
    <property type="match status" value="1"/>
</dbReference>
<reference evidence="4 5" key="2">
    <citation type="submission" date="2023-06" db="EMBL/GenBank/DDBJ databases">
        <authorList>
            <person name="Zeman M."/>
            <person name="Kubasova T."/>
            <person name="Jahodarova E."/>
            <person name="Nykrynova M."/>
            <person name="Rychlik I."/>
        </authorList>
    </citation>
    <scope>NUCLEOTIDE SEQUENCE [LARGE SCALE GENOMIC DNA]</scope>
    <source>
        <strain evidence="4 5">154_Feed</strain>
    </source>
</reference>
<dbReference type="EC" id="2.7.1.31" evidence="4"/>
<keyword evidence="5" id="KW-1185">Reference proteome</keyword>
<dbReference type="EMBL" id="JAUDDZ010000020">
    <property type="protein sequence ID" value="MDM8275775.1"/>
    <property type="molecule type" value="Genomic_DNA"/>
</dbReference>
<evidence type="ECO:0000313" key="4">
    <source>
        <dbReference type="EMBL" id="MDM8275775.1"/>
    </source>
</evidence>
<proteinExistence type="inferred from homology"/>
<evidence type="ECO:0000256" key="1">
    <source>
        <dbReference type="ARBA" id="ARBA00006284"/>
    </source>
</evidence>
<accession>A0ABT7VB99</accession>
<dbReference type="InterPro" id="IPR036129">
    <property type="entry name" value="Glycerate_kinase_sf"/>
</dbReference>
<dbReference type="Gene3D" id="3.40.50.10350">
    <property type="entry name" value="Glycerate kinase, domain 1"/>
    <property type="match status" value="1"/>
</dbReference>
<dbReference type="Pfam" id="PF02595">
    <property type="entry name" value="Gly_kinase"/>
    <property type="match status" value="1"/>
</dbReference>
<reference evidence="5" key="1">
    <citation type="submission" date="2023-06" db="EMBL/GenBank/DDBJ databases">
        <title>Identification and characterization of horizontal gene transfer across gut microbiota members of farm animals based on homology search.</title>
        <authorList>
            <person name="Zeman M."/>
            <person name="Kubasova T."/>
            <person name="Jahodarova E."/>
            <person name="Nykrynova M."/>
            <person name="Rychlik I."/>
        </authorList>
    </citation>
    <scope>NUCLEOTIDE SEQUENCE [LARGE SCALE GENOMIC DNA]</scope>
    <source>
        <strain evidence="5">154_Feed</strain>
    </source>
</reference>
<dbReference type="RefSeq" id="WP_289546046.1">
    <property type="nucleotide sequence ID" value="NZ_JAUDDZ010000020.1"/>
</dbReference>
<dbReference type="InterPro" id="IPR018197">
    <property type="entry name" value="Glycerate_kinase_RE-like"/>
</dbReference>
<keyword evidence="2 4" id="KW-0808">Transferase</keyword>
<sequence>PPPAAPRRRGAAAPACGFASGQDGADACTAKAAAGKARGRIQALERAVVGPGGVRPRRVLVALDSFKGSASSEQANAWLAEGLHRGNPELAVETLPVGDGGEGTASALVSALGAERRVVRCHDLAGREVEASYLLFDESDESEAAQVLGNNAGGSSGRGAFIEMAEVAGLALSDTSESMALAGSTRGVGELLLDAVGQGASTLYLCLGGSATSDGGSGMLSALGARLLNDGGDPIQGGLPGFVDVAQIDLAPALQALAHARLVALCDVTNPLVGPRGAIKVFGVQKGLAPDSLDELDRRMIRYGSLLDAAARRVGDPQFRSLPGVPGAGAAGGVGAAVLALGGAVTSGIDAVLDLVGFDAAAREADVVITGEGMLDEQSAAGKTPVGVARRAREGGRPTIAVVGGRAECLDAVYRSGIDFVLPIIRQPMPLKEAMTPEQTRANLVCAGETLARLLSW</sequence>
<evidence type="ECO:0000256" key="3">
    <source>
        <dbReference type="ARBA" id="ARBA00022777"/>
    </source>
</evidence>
<dbReference type="InterPro" id="IPR004381">
    <property type="entry name" value="Glycerate_kinase"/>
</dbReference>
<gene>
    <name evidence="4" type="ORF">QUW28_09780</name>
</gene>
<evidence type="ECO:0000313" key="5">
    <source>
        <dbReference type="Proteomes" id="UP001529421"/>
    </source>
</evidence>
<dbReference type="Proteomes" id="UP001529421">
    <property type="component" value="Unassembled WGS sequence"/>
</dbReference>